<name>X1USL9_9ZZZZ</name>
<sequence length="243" mass="26191">LHSTVATDMWLSGGEPNAWIEYELDKVHKLDEMWVWNSNQTMEPVFGFGLKDVTIDYSTDSTDYTTLAGVPEFAQAPGTPNYAYDTVVDFNGVTAQYVRLTATSHWGSFMPQSGLSEVRLFGVAPDTASKPSPADGAEGVPLDATLGWWPGVKAVSHTVYLATSATGTLAVIPTYLVDGDSHTLPWVVPNGTISFDGEILNDGGDPDFISAGASGNTFDIDIRDWAELSFDFDVVSVEFIYGG</sequence>
<dbReference type="PROSITE" id="PS50022">
    <property type="entry name" value="FA58C_3"/>
    <property type="match status" value="1"/>
</dbReference>
<dbReference type="InterPro" id="IPR000421">
    <property type="entry name" value="FA58C"/>
</dbReference>
<proteinExistence type="predicted"/>
<dbReference type="EMBL" id="BARW01031824">
    <property type="protein sequence ID" value="GAJ06602.1"/>
    <property type="molecule type" value="Genomic_DNA"/>
</dbReference>
<dbReference type="SUPFAM" id="SSF49785">
    <property type="entry name" value="Galactose-binding domain-like"/>
    <property type="match status" value="1"/>
</dbReference>
<feature type="non-terminal residue" evidence="2">
    <location>
        <position position="1"/>
    </location>
</feature>
<protein>
    <recommendedName>
        <fullName evidence="1">F5/8 type C domain-containing protein</fullName>
    </recommendedName>
</protein>
<reference evidence="2" key="1">
    <citation type="journal article" date="2014" name="Front. Microbiol.">
        <title>High frequency of phylogenetically diverse reductive dehalogenase-homologous genes in deep subseafloor sedimentary metagenomes.</title>
        <authorList>
            <person name="Kawai M."/>
            <person name="Futagami T."/>
            <person name="Toyoda A."/>
            <person name="Takaki Y."/>
            <person name="Nishi S."/>
            <person name="Hori S."/>
            <person name="Arai W."/>
            <person name="Tsubouchi T."/>
            <person name="Morono Y."/>
            <person name="Uchiyama I."/>
            <person name="Ito T."/>
            <person name="Fujiyama A."/>
            <person name="Inagaki F."/>
            <person name="Takami H."/>
        </authorList>
    </citation>
    <scope>NUCLEOTIDE SEQUENCE</scope>
    <source>
        <strain evidence="2">Expedition CK06-06</strain>
    </source>
</reference>
<evidence type="ECO:0000313" key="2">
    <source>
        <dbReference type="EMBL" id="GAJ06602.1"/>
    </source>
</evidence>
<dbReference type="Pfam" id="PF00754">
    <property type="entry name" value="F5_F8_type_C"/>
    <property type="match status" value="1"/>
</dbReference>
<accession>X1USL9</accession>
<feature type="non-terminal residue" evidence="2">
    <location>
        <position position="243"/>
    </location>
</feature>
<organism evidence="2">
    <name type="scientific">marine sediment metagenome</name>
    <dbReference type="NCBI Taxonomy" id="412755"/>
    <lineage>
        <taxon>unclassified sequences</taxon>
        <taxon>metagenomes</taxon>
        <taxon>ecological metagenomes</taxon>
    </lineage>
</organism>
<dbReference type="InterPro" id="IPR008979">
    <property type="entry name" value="Galactose-bd-like_sf"/>
</dbReference>
<evidence type="ECO:0000259" key="1">
    <source>
        <dbReference type="PROSITE" id="PS50022"/>
    </source>
</evidence>
<dbReference type="AlphaFoldDB" id="X1USL9"/>
<feature type="domain" description="F5/8 type C" evidence="1">
    <location>
        <begin position="1"/>
        <end position="123"/>
    </location>
</feature>
<gene>
    <name evidence="2" type="ORF">S12H4_50521</name>
</gene>
<dbReference type="Gene3D" id="2.60.120.260">
    <property type="entry name" value="Galactose-binding domain-like"/>
    <property type="match status" value="1"/>
</dbReference>
<comment type="caution">
    <text evidence="2">The sequence shown here is derived from an EMBL/GenBank/DDBJ whole genome shotgun (WGS) entry which is preliminary data.</text>
</comment>